<gene>
    <name evidence="2" type="ordered locus">HacjB3_06900</name>
    <name evidence="3" type="ORF">C497_05307</name>
</gene>
<dbReference type="Proteomes" id="UP000000390">
    <property type="component" value="Chromosome"/>
</dbReference>
<dbReference type="Proteomes" id="UP000011645">
    <property type="component" value="Unassembled WGS sequence"/>
</dbReference>
<feature type="transmembrane region" description="Helical" evidence="1">
    <location>
        <begin position="90"/>
        <end position="107"/>
    </location>
</feature>
<dbReference type="GeneID" id="9419182"/>
<evidence type="ECO:0000313" key="4">
    <source>
        <dbReference type="Proteomes" id="UP000000390"/>
    </source>
</evidence>
<dbReference type="EMBL" id="CP002062">
    <property type="protein sequence ID" value="ADJ14767.1"/>
    <property type="molecule type" value="Genomic_DNA"/>
</dbReference>
<dbReference type="HOGENOM" id="CLU_2079342_0_0_2"/>
<dbReference type="KEGG" id="hje:HacjB3_06900"/>
<dbReference type="RefSeq" id="WP_008415047.1">
    <property type="nucleotide sequence ID" value="NC_014297.1"/>
</dbReference>
<evidence type="ECO:0000313" key="2">
    <source>
        <dbReference type="EMBL" id="ADJ14767.1"/>
    </source>
</evidence>
<name>D8JAP5_HALJB</name>
<keyword evidence="5" id="KW-1185">Reference proteome</keyword>
<keyword evidence="1" id="KW-0472">Membrane</keyword>
<reference evidence="2 4" key="1">
    <citation type="journal article" date="2010" name="J. Bacteriol.">
        <title>Complete genome sequence of Halalkalicoccus jeotgali B3(T), an extremely halophilic archaeon.</title>
        <authorList>
            <person name="Roh S.W."/>
            <person name="Nam Y.D."/>
            <person name="Nam S.H."/>
            <person name="Choi S.H."/>
            <person name="Park H.S."/>
            <person name="Bae J.W."/>
        </authorList>
    </citation>
    <scope>NUCLEOTIDE SEQUENCE [LARGE SCALE GENOMIC DNA]</scope>
    <source>
        <strain evidence="2">B3</strain>
        <strain evidence="4">DSM 18796 / CECT 7217 / JCM 14584 / KCTC 4019 / B3</strain>
    </source>
</reference>
<keyword evidence="1" id="KW-1133">Transmembrane helix</keyword>
<dbReference type="OrthoDB" id="210976at2157"/>
<reference evidence="3 5" key="2">
    <citation type="journal article" date="2014" name="PLoS Genet.">
        <title>Phylogenetically driven sequencing of extremely halophilic archaea reveals strategies for static and dynamic osmo-response.</title>
        <authorList>
            <person name="Becker E.A."/>
            <person name="Seitzer P.M."/>
            <person name="Tritt A."/>
            <person name="Larsen D."/>
            <person name="Krusor M."/>
            <person name="Yao A.I."/>
            <person name="Wu D."/>
            <person name="Madern D."/>
            <person name="Eisen J.A."/>
            <person name="Darling A.E."/>
            <person name="Facciotti M.T."/>
        </authorList>
    </citation>
    <scope>NUCLEOTIDE SEQUENCE [LARGE SCALE GENOMIC DNA]</scope>
    <source>
        <strain evidence="3">B3</strain>
        <strain evidence="5">DSM 18796 / CECT 7217 / JCM 14584 / KCTC 4019 / B3</strain>
    </source>
</reference>
<dbReference type="AlphaFoldDB" id="D8JAP5"/>
<dbReference type="eggNOG" id="arCOG13579">
    <property type="taxonomic scope" value="Archaea"/>
</dbReference>
<evidence type="ECO:0000313" key="5">
    <source>
        <dbReference type="Proteomes" id="UP000011645"/>
    </source>
</evidence>
<dbReference type="EMBL" id="AOHV01000015">
    <property type="protein sequence ID" value="ELY39349.1"/>
    <property type="molecule type" value="Genomic_DNA"/>
</dbReference>
<evidence type="ECO:0000313" key="3">
    <source>
        <dbReference type="EMBL" id="ELY39349.1"/>
    </source>
</evidence>
<evidence type="ECO:0000256" key="1">
    <source>
        <dbReference type="SAM" id="Phobius"/>
    </source>
</evidence>
<organism evidence="2 4">
    <name type="scientific">Halalkalicoccus jeotgali (strain DSM 18796 / CECT 7217 / JCM 14584 / KCTC 4019 / B3)</name>
    <dbReference type="NCBI Taxonomy" id="795797"/>
    <lineage>
        <taxon>Archaea</taxon>
        <taxon>Methanobacteriati</taxon>
        <taxon>Methanobacteriota</taxon>
        <taxon>Stenosarchaea group</taxon>
        <taxon>Halobacteria</taxon>
        <taxon>Halobacteriales</taxon>
        <taxon>Halococcaceae</taxon>
        <taxon>Halalkalicoccus</taxon>
    </lineage>
</organism>
<keyword evidence="1" id="KW-0812">Transmembrane</keyword>
<accession>D8JAP5</accession>
<protein>
    <submittedName>
        <fullName evidence="2">Uncharacterized protein</fullName>
    </submittedName>
</protein>
<feature type="transmembrane region" description="Helical" evidence="1">
    <location>
        <begin position="65"/>
        <end position="84"/>
    </location>
</feature>
<proteinExistence type="predicted"/>
<sequence length="117" mass="13629">MAWMAQGLVLLFFLVLTGQYAYREAKRENRSSPRLRGIFWIVFGIRGAVTYLVQIQKREWKRLGWIGFSLLLFAVWAVGTFGFWGLSGGFHLWGGLFAGLLVLYWQFNLEQEGDEFR</sequence>
<feature type="transmembrane region" description="Helical" evidence="1">
    <location>
        <begin position="37"/>
        <end position="53"/>
    </location>
</feature>